<feature type="compositionally biased region" description="Polar residues" evidence="1">
    <location>
        <begin position="265"/>
        <end position="283"/>
    </location>
</feature>
<protein>
    <submittedName>
        <fullName evidence="2">Uncharacterized protein</fullName>
    </submittedName>
</protein>
<feature type="region of interest" description="Disordered" evidence="1">
    <location>
        <begin position="92"/>
        <end position="236"/>
    </location>
</feature>
<feature type="compositionally biased region" description="Low complexity" evidence="1">
    <location>
        <begin position="338"/>
        <end position="348"/>
    </location>
</feature>
<sequence length="480" mass="52556">MCRATLFKHPRGVVAPPGFWDRPQSLSEIDRYIALVANDVRMRRRGMIPAQNWSSDAPPRDLAAFPNLHLHLHHYNHAHDALAAQSEVDVPLPRPSVRFPSQDDDQQASTARDGESRGPAHSLRFRIRQVFGGNDDIRSNEPRALPSRWDAHPEQQPGSVGNPISLDEDTANQGTGSQRHNTTTDHREGEIRRFFEVPIRRRPDEGPDRGLPRQGPHPRDVIVIGSPPRPSSAAAYQNQPLHMTQAERQAMIDAIALDRLHRSFPSGSDTTYEGESSDDSSPAQPAVPLGSRDYSHWRGHSSGSGQPRHEDPSTSGVLPPPGWRRPPGWITPPPGWRAPPGWRPRTTAVTSLHPSQTLRPAADQPAANLTPATEAPAAPIQAQPLPANDLPTAPRGGAPRMIATSSSAVVNEEPVSHRTRNRVHNAAEIGAPVAPKAPTARKQPKRARNSSPPPAMAMRSTRRTAQPKSEASRPAKRARH</sequence>
<feature type="compositionally biased region" description="Polar residues" evidence="1">
    <location>
        <begin position="349"/>
        <end position="358"/>
    </location>
</feature>
<gene>
    <name evidence="2" type="ORF">BU16DRAFT_289989</name>
</gene>
<keyword evidence="3" id="KW-1185">Reference proteome</keyword>
<evidence type="ECO:0000256" key="1">
    <source>
        <dbReference type="SAM" id="MobiDB-lite"/>
    </source>
</evidence>
<feature type="region of interest" description="Disordered" evidence="1">
    <location>
        <begin position="262"/>
        <end position="480"/>
    </location>
</feature>
<name>A0A6A6R0N1_9PEZI</name>
<feature type="compositionally biased region" description="Low complexity" evidence="1">
    <location>
        <begin position="365"/>
        <end position="388"/>
    </location>
</feature>
<dbReference type="EMBL" id="MU004185">
    <property type="protein sequence ID" value="KAF2498328.1"/>
    <property type="molecule type" value="Genomic_DNA"/>
</dbReference>
<dbReference type="Proteomes" id="UP000799750">
    <property type="component" value="Unassembled WGS sequence"/>
</dbReference>
<evidence type="ECO:0000313" key="2">
    <source>
        <dbReference type="EMBL" id="KAF2498328.1"/>
    </source>
</evidence>
<proteinExistence type="predicted"/>
<feature type="compositionally biased region" description="Basic and acidic residues" evidence="1">
    <location>
        <begin position="182"/>
        <end position="211"/>
    </location>
</feature>
<evidence type="ECO:0000313" key="3">
    <source>
        <dbReference type="Proteomes" id="UP000799750"/>
    </source>
</evidence>
<dbReference type="AlphaFoldDB" id="A0A6A6R0N1"/>
<accession>A0A6A6R0N1</accession>
<feature type="compositionally biased region" description="Pro residues" evidence="1">
    <location>
        <begin position="318"/>
        <end position="337"/>
    </location>
</feature>
<organism evidence="2 3">
    <name type="scientific">Lophium mytilinum</name>
    <dbReference type="NCBI Taxonomy" id="390894"/>
    <lineage>
        <taxon>Eukaryota</taxon>
        <taxon>Fungi</taxon>
        <taxon>Dikarya</taxon>
        <taxon>Ascomycota</taxon>
        <taxon>Pezizomycotina</taxon>
        <taxon>Dothideomycetes</taxon>
        <taxon>Pleosporomycetidae</taxon>
        <taxon>Mytilinidiales</taxon>
        <taxon>Mytilinidiaceae</taxon>
        <taxon>Lophium</taxon>
    </lineage>
</organism>
<feature type="compositionally biased region" description="Polar residues" evidence="1">
    <location>
        <begin position="171"/>
        <end position="181"/>
    </location>
</feature>
<reference evidence="2" key="1">
    <citation type="journal article" date="2020" name="Stud. Mycol.">
        <title>101 Dothideomycetes genomes: a test case for predicting lifestyles and emergence of pathogens.</title>
        <authorList>
            <person name="Haridas S."/>
            <person name="Albert R."/>
            <person name="Binder M."/>
            <person name="Bloem J."/>
            <person name="Labutti K."/>
            <person name="Salamov A."/>
            <person name="Andreopoulos B."/>
            <person name="Baker S."/>
            <person name="Barry K."/>
            <person name="Bills G."/>
            <person name="Bluhm B."/>
            <person name="Cannon C."/>
            <person name="Castanera R."/>
            <person name="Culley D."/>
            <person name="Daum C."/>
            <person name="Ezra D."/>
            <person name="Gonzalez J."/>
            <person name="Henrissat B."/>
            <person name="Kuo A."/>
            <person name="Liang C."/>
            <person name="Lipzen A."/>
            <person name="Lutzoni F."/>
            <person name="Magnuson J."/>
            <person name="Mondo S."/>
            <person name="Nolan M."/>
            <person name="Ohm R."/>
            <person name="Pangilinan J."/>
            <person name="Park H.-J."/>
            <person name="Ramirez L."/>
            <person name="Alfaro M."/>
            <person name="Sun H."/>
            <person name="Tritt A."/>
            <person name="Yoshinaga Y."/>
            <person name="Zwiers L.-H."/>
            <person name="Turgeon B."/>
            <person name="Goodwin S."/>
            <person name="Spatafora J."/>
            <person name="Crous P."/>
            <person name="Grigoriev I."/>
        </authorList>
    </citation>
    <scope>NUCLEOTIDE SEQUENCE</scope>
    <source>
        <strain evidence="2">CBS 269.34</strain>
    </source>
</reference>